<reference evidence="1" key="1">
    <citation type="journal article" date="2021" name="Proc. Natl. Acad. Sci. U.S.A.">
        <title>A Catalog of Tens of Thousands of Viruses from Human Metagenomes Reveals Hidden Associations with Chronic Diseases.</title>
        <authorList>
            <person name="Tisza M.J."/>
            <person name="Buck C.B."/>
        </authorList>
    </citation>
    <scope>NUCLEOTIDE SEQUENCE</scope>
    <source>
        <strain evidence="1">CtAvy12</strain>
    </source>
</reference>
<accession>A0A8S5US83</accession>
<protein>
    <submittedName>
        <fullName evidence="1">Uncharacterized protein</fullName>
    </submittedName>
</protein>
<dbReference type="EMBL" id="BK016129">
    <property type="protein sequence ID" value="DAF97260.1"/>
    <property type="molecule type" value="Genomic_DNA"/>
</dbReference>
<organism evidence="1">
    <name type="scientific">Siphoviridae sp. ctAvy12</name>
    <dbReference type="NCBI Taxonomy" id="2825371"/>
    <lineage>
        <taxon>Viruses</taxon>
        <taxon>Duplodnaviria</taxon>
        <taxon>Heunggongvirae</taxon>
        <taxon>Uroviricota</taxon>
        <taxon>Caudoviricetes</taxon>
    </lineage>
</organism>
<evidence type="ECO:0000313" key="1">
    <source>
        <dbReference type="EMBL" id="DAF97260.1"/>
    </source>
</evidence>
<proteinExistence type="predicted"/>
<sequence>MKNINRARRREPYHYTAEGEIYIASILSILQHGQSIPVRVLQMVYRLLLPYGPGGSLKK</sequence>
<name>A0A8S5US83_9CAUD</name>